<comment type="caution">
    <text evidence="1">The sequence shown here is derived from an EMBL/GenBank/DDBJ whole genome shotgun (WGS) entry which is preliminary data.</text>
</comment>
<accession>A0ABR0KEU4</accession>
<evidence type="ECO:0000313" key="2">
    <source>
        <dbReference type="Proteomes" id="UP001345013"/>
    </source>
</evidence>
<evidence type="ECO:0000313" key="1">
    <source>
        <dbReference type="EMBL" id="KAK5094712.1"/>
    </source>
</evidence>
<dbReference type="Proteomes" id="UP001345013">
    <property type="component" value="Unassembled WGS sequence"/>
</dbReference>
<gene>
    <name evidence="1" type="ORF">LTR24_003412</name>
</gene>
<proteinExistence type="predicted"/>
<reference evidence="1 2" key="1">
    <citation type="submission" date="2023-08" db="EMBL/GenBank/DDBJ databases">
        <title>Black Yeasts Isolated from many extreme environments.</title>
        <authorList>
            <person name="Coleine C."/>
            <person name="Stajich J.E."/>
            <person name="Selbmann L."/>
        </authorList>
    </citation>
    <scope>NUCLEOTIDE SEQUENCE [LARGE SCALE GENOMIC DNA]</scope>
    <source>
        <strain evidence="1 2">CCFEE 5885</strain>
    </source>
</reference>
<keyword evidence="2" id="KW-1185">Reference proteome</keyword>
<organism evidence="1 2">
    <name type="scientific">Lithohypha guttulata</name>
    <dbReference type="NCBI Taxonomy" id="1690604"/>
    <lineage>
        <taxon>Eukaryota</taxon>
        <taxon>Fungi</taxon>
        <taxon>Dikarya</taxon>
        <taxon>Ascomycota</taxon>
        <taxon>Pezizomycotina</taxon>
        <taxon>Eurotiomycetes</taxon>
        <taxon>Chaetothyriomycetidae</taxon>
        <taxon>Chaetothyriales</taxon>
        <taxon>Trichomeriaceae</taxon>
        <taxon>Lithohypha</taxon>
    </lineage>
</organism>
<sequence>MSTTFLDIPIEVWLSHFPQVLSSRCPEVNSTSTIRRLFLILRTLCNSPRLGLYVRRLSLSLNARELEIEDGLAVTEPNEGKEVLDLVLDGLPADRNVLRHLWNVQKEATDDGESSVLHPHRIHIVAQLLLSPLKHLRHLHSAEPFNIAMVSILCPSLTSISCLLPAAPTLEALLQSQRLREMWFTTNNNYPLQLLEIMPTRQFTCEHLSIILMEDGDDSPVFELAVATELVKKFKSIETLHLTLWHTSGELHTFISSIPQSLKALYLHMGSSVPDSFGTRHQRTCLKRFANLEYLEMPPELLLGYEPCKHNKDSSPLNSPTLHPSTLVEELLPQSLKYLTFFVDKLHISRNGDDYFIQILLPLVWHHQLLPDLRAISLYEGPQIRDCFHCEDWYGIGGRDADGSGSAVLSHELTRFEKLCMVRGVFLSTCRILLPEVPTTCEGRGLSLHRATKINSRRSWQDCSDGDVSLLELFNTACLTVARDQPVNDARLAHYLLLPA</sequence>
<dbReference type="EMBL" id="JAVRRG010000032">
    <property type="protein sequence ID" value="KAK5094712.1"/>
    <property type="molecule type" value="Genomic_DNA"/>
</dbReference>
<protein>
    <submittedName>
        <fullName evidence="1">Uncharacterized protein</fullName>
    </submittedName>
</protein>
<name>A0ABR0KEU4_9EURO</name>